<accession>A0A562T4T3</accession>
<dbReference type="EMBL" id="VLLG01000003">
    <property type="protein sequence ID" value="TWI88066.1"/>
    <property type="molecule type" value="Genomic_DNA"/>
</dbReference>
<dbReference type="Gene3D" id="2.30.29.80">
    <property type="match status" value="1"/>
</dbReference>
<comment type="caution">
    <text evidence="2">The sequence shown here is derived from an EMBL/GenBank/DDBJ whole genome shotgun (WGS) entry which is preliminary data.</text>
</comment>
<dbReference type="PANTHER" id="PTHR40606">
    <property type="match status" value="1"/>
</dbReference>
<keyword evidence="3" id="KW-1185">Reference proteome</keyword>
<dbReference type="InterPro" id="IPR010879">
    <property type="entry name" value="DUF1508"/>
</dbReference>
<evidence type="ECO:0000259" key="1">
    <source>
        <dbReference type="Pfam" id="PF07411"/>
    </source>
</evidence>
<dbReference type="OrthoDB" id="9802792at2"/>
<reference evidence="2 3" key="1">
    <citation type="journal article" date="2013" name="Stand. Genomic Sci.">
        <title>Genomic Encyclopedia of Type Strains, Phase I: The one thousand microbial genomes (KMG-I) project.</title>
        <authorList>
            <person name="Kyrpides N.C."/>
            <person name="Woyke T."/>
            <person name="Eisen J.A."/>
            <person name="Garrity G."/>
            <person name="Lilburn T.G."/>
            <person name="Beck B.J."/>
            <person name="Whitman W.B."/>
            <person name="Hugenholtz P."/>
            <person name="Klenk H.P."/>
        </authorList>
    </citation>
    <scope>NUCLEOTIDE SEQUENCE [LARGE SCALE GENOMIC DNA]</scope>
    <source>
        <strain evidence="2 3">DSM 13484</strain>
    </source>
</reference>
<dbReference type="InterPro" id="IPR036913">
    <property type="entry name" value="YegP-like_sf"/>
</dbReference>
<organism evidence="2 3">
    <name type="scientific">Chitinophaga japonensis</name>
    <name type="common">Flexibacter japonensis</name>
    <dbReference type="NCBI Taxonomy" id="104662"/>
    <lineage>
        <taxon>Bacteria</taxon>
        <taxon>Pseudomonadati</taxon>
        <taxon>Bacteroidota</taxon>
        <taxon>Chitinophagia</taxon>
        <taxon>Chitinophagales</taxon>
        <taxon>Chitinophagaceae</taxon>
        <taxon>Chitinophaga</taxon>
    </lineage>
</organism>
<dbReference type="PANTHER" id="PTHR40606:SF1">
    <property type="entry name" value="UPF0339 PROTEIN YEGP"/>
    <property type="match status" value="1"/>
</dbReference>
<sequence length="111" mass="12706">MNNPTFQLHRSPLNNQFYFRLRGRNGEITLNSESYISQASCRNGIASVKRYAPHDEWYVRRDRTGNYTFNLKAPNGEIIGRSENYTTAGSREQGIQSVKIDAPHAIIEDLT</sequence>
<dbReference type="Pfam" id="PF07411">
    <property type="entry name" value="DUF1508"/>
    <property type="match status" value="2"/>
</dbReference>
<feature type="domain" description="DUF1508" evidence="1">
    <location>
        <begin position="14"/>
        <end position="56"/>
    </location>
</feature>
<dbReference type="Proteomes" id="UP000316778">
    <property type="component" value="Unassembled WGS sequence"/>
</dbReference>
<dbReference type="AlphaFoldDB" id="A0A562T4T3"/>
<feature type="domain" description="DUF1508" evidence="1">
    <location>
        <begin position="62"/>
        <end position="109"/>
    </location>
</feature>
<evidence type="ECO:0000313" key="2">
    <source>
        <dbReference type="EMBL" id="TWI88066.1"/>
    </source>
</evidence>
<dbReference type="RefSeq" id="WP_145712883.1">
    <property type="nucleotide sequence ID" value="NZ_BAAAFY010000001.1"/>
</dbReference>
<protein>
    <recommendedName>
        <fullName evidence="1">DUF1508 domain-containing protein</fullName>
    </recommendedName>
</protein>
<name>A0A562T4T3_CHIJA</name>
<gene>
    <name evidence="2" type="ORF">LX66_2140</name>
</gene>
<dbReference type="SUPFAM" id="SSF160113">
    <property type="entry name" value="YegP-like"/>
    <property type="match status" value="2"/>
</dbReference>
<evidence type="ECO:0000313" key="3">
    <source>
        <dbReference type="Proteomes" id="UP000316778"/>
    </source>
</evidence>
<dbReference type="InterPro" id="IPR051141">
    <property type="entry name" value="UPF0339_domain"/>
</dbReference>
<proteinExistence type="predicted"/>